<dbReference type="SUPFAM" id="SSF48208">
    <property type="entry name" value="Six-hairpin glycosidases"/>
    <property type="match status" value="1"/>
</dbReference>
<dbReference type="PROSITE" id="PS00927">
    <property type="entry name" value="TREHALASE_1"/>
    <property type="match status" value="1"/>
</dbReference>
<dbReference type="NCBIfam" id="NF009773">
    <property type="entry name" value="PRK13270.1"/>
    <property type="match status" value="1"/>
</dbReference>
<dbReference type="InterPro" id="IPR018232">
    <property type="entry name" value="Glyco_hydro_37_CS"/>
</dbReference>
<sequence length="527" mass="59071">MKQAIHRLSKAVVLLLAFAELGNTKPSSPTDLYSDLFVAVQERRIFDDSKTFADAVPRKAPDSIMADYRAKPPKDDAALKAFVLRHFQVPGVNDAARTSLRDHVRALWPHLVRQPAPVVPGESRIALPKPYVVPGGRFREIYYWDSYFTMLGLAADGEDELVESMLEDFTSLIERFGHIPNGTRTYYLSRSQPPFFGLMLDISKNPDRAVQARRLKVLRTEYDFWMTGADCARRESACLRVVRMPDGNLLNRYWDDRDRPRDEAFAEDRATARAAPRRHAQQVYRDLRAAAESGWDFSSRWLADGRTLATIRTTDIVPVDLNALLWAVEKRIADGCERASDTACTRNFTRLAARRKAAVDRFLWQPGKGYYADWLIEEREPTTTLSAATLYPLFVGMAGASQAQAVADITQTQLLAPGGLRTTRKRTGQQWDAPNGWAPLQWIAITGLNRNGHEGLARTIASRWIATVAGTYGETGKMLEKYDVEERLPGGGGEYELQDGFGWTNGVASAILDRYPQLSAPSAPDNE</sequence>
<dbReference type="Gene3D" id="1.50.10.10">
    <property type="match status" value="1"/>
</dbReference>
<protein>
    <submittedName>
        <fullName evidence="3">Periplasmic trehalase</fullName>
    </submittedName>
</protein>
<dbReference type="AlphaFoldDB" id="A0A916TUT1"/>
<dbReference type="RefSeq" id="WP_188772751.1">
    <property type="nucleotide sequence ID" value="NZ_BMHK01000033.1"/>
</dbReference>
<dbReference type="PANTHER" id="PTHR23403">
    <property type="entry name" value="TREHALASE"/>
    <property type="match status" value="1"/>
</dbReference>
<gene>
    <name evidence="3" type="primary">treA</name>
    <name evidence="3" type="ORF">GCM10011494_33900</name>
</gene>
<dbReference type="PRINTS" id="PR00744">
    <property type="entry name" value="GLHYDRLASE37"/>
</dbReference>
<dbReference type="GO" id="GO:0005993">
    <property type="term" value="P:trehalose catabolic process"/>
    <property type="evidence" value="ECO:0007669"/>
    <property type="project" value="TreeGrafter"/>
</dbReference>
<keyword evidence="1" id="KW-0378">Hydrolase</keyword>
<evidence type="ECO:0000256" key="2">
    <source>
        <dbReference type="ARBA" id="ARBA00023295"/>
    </source>
</evidence>
<dbReference type="PANTHER" id="PTHR23403:SF1">
    <property type="entry name" value="TREHALASE"/>
    <property type="match status" value="1"/>
</dbReference>
<keyword evidence="2" id="KW-0326">Glycosidase</keyword>
<accession>A0A916TUT1</accession>
<evidence type="ECO:0000313" key="4">
    <source>
        <dbReference type="Proteomes" id="UP000608154"/>
    </source>
</evidence>
<keyword evidence="4" id="KW-1185">Reference proteome</keyword>
<dbReference type="PROSITE" id="PS00928">
    <property type="entry name" value="TREHALASE_2"/>
    <property type="match status" value="1"/>
</dbReference>
<dbReference type="GO" id="GO:0004555">
    <property type="term" value="F:alpha,alpha-trehalase activity"/>
    <property type="evidence" value="ECO:0007669"/>
    <property type="project" value="InterPro"/>
</dbReference>
<comment type="caution">
    <text evidence="3">The sequence shown here is derived from an EMBL/GenBank/DDBJ whole genome shotgun (WGS) entry which is preliminary data.</text>
</comment>
<dbReference type="InterPro" id="IPR008928">
    <property type="entry name" value="6-hairpin_glycosidase_sf"/>
</dbReference>
<dbReference type="InterPro" id="IPR001661">
    <property type="entry name" value="Glyco_hydro_37"/>
</dbReference>
<dbReference type="Proteomes" id="UP000608154">
    <property type="component" value="Unassembled WGS sequence"/>
</dbReference>
<evidence type="ECO:0000256" key="1">
    <source>
        <dbReference type="ARBA" id="ARBA00022801"/>
    </source>
</evidence>
<dbReference type="NCBIfam" id="NF009774">
    <property type="entry name" value="PRK13271.1"/>
    <property type="match status" value="1"/>
</dbReference>
<dbReference type="InterPro" id="IPR012341">
    <property type="entry name" value="6hp_glycosidase-like_sf"/>
</dbReference>
<dbReference type="Pfam" id="PF01204">
    <property type="entry name" value="Trehalase"/>
    <property type="match status" value="1"/>
</dbReference>
<name>A0A916TUT1_9SPHN</name>
<reference evidence="3" key="1">
    <citation type="journal article" date="2014" name="Int. J. Syst. Evol. Microbiol.">
        <title>Complete genome sequence of Corynebacterium casei LMG S-19264T (=DSM 44701T), isolated from a smear-ripened cheese.</title>
        <authorList>
            <consortium name="US DOE Joint Genome Institute (JGI-PGF)"/>
            <person name="Walter F."/>
            <person name="Albersmeier A."/>
            <person name="Kalinowski J."/>
            <person name="Ruckert C."/>
        </authorList>
    </citation>
    <scope>NUCLEOTIDE SEQUENCE</scope>
    <source>
        <strain evidence="3">CGMCC 1.15095</strain>
    </source>
</reference>
<organism evidence="3 4">
    <name type="scientific">Novosphingobium endophyticum</name>
    <dbReference type="NCBI Taxonomy" id="1955250"/>
    <lineage>
        <taxon>Bacteria</taxon>
        <taxon>Pseudomonadati</taxon>
        <taxon>Pseudomonadota</taxon>
        <taxon>Alphaproteobacteria</taxon>
        <taxon>Sphingomonadales</taxon>
        <taxon>Sphingomonadaceae</taxon>
        <taxon>Novosphingobium</taxon>
    </lineage>
</organism>
<proteinExistence type="predicted"/>
<evidence type="ECO:0000313" key="3">
    <source>
        <dbReference type="EMBL" id="GGC12322.1"/>
    </source>
</evidence>
<reference evidence="3" key="2">
    <citation type="submission" date="2020-09" db="EMBL/GenBank/DDBJ databases">
        <authorList>
            <person name="Sun Q."/>
            <person name="Zhou Y."/>
        </authorList>
    </citation>
    <scope>NUCLEOTIDE SEQUENCE</scope>
    <source>
        <strain evidence="3">CGMCC 1.15095</strain>
    </source>
</reference>
<dbReference type="EMBL" id="BMHK01000033">
    <property type="protein sequence ID" value="GGC12322.1"/>
    <property type="molecule type" value="Genomic_DNA"/>
</dbReference>